<keyword evidence="8 9" id="KW-0413">Isomerase</keyword>
<evidence type="ECO:0000256" key="9">
    <source>
        <dbReference type="HAMAP-Rule" id="MF_00135"/>
    </source>
</evidence>
<reference evidence="11 12" key="1">
    <citation type="journal article" date="2019" name="mSystems">
        <title>Life at home and on the roam: Genomic adaptions reflect the dual lifestyle of an intracellular, facultative symbiont.</title>
        <authorList>
            <person name="Burgsdorf I."/>
        </authorList>
    </citation>
    <scope>NUCLEOTIDE SEQUENCE [LARGE SCALE GENOMIC DNA]</scope>
    <source>
        <strain evidence="11">277cV</strain>
    </source>
</reference>
<dbReference type="SUPFAM" id="SSF51366">
    <property type="entry name" value="Ribulose-phoshate binding barrel"/>
    <property type="match status" value="1"/>
</dbReference>
<dbReference type="InterPro" id="IPR013785">
    <property type="entry name" value="Aldolase_TIM"/>
</dbReference>
<dbReference type="Pfam" id="PF00697">
    <property type="entry name" value="PRAI"/>
    <property type="match status" value="1"/>
</dbReference>
<evidence type="ECO:0000256" key="4">
    <source>
        <dbReference type="ARBA" id="ARBA00022272"/>
    </source>
</evidence>
<dbReference type="GO" id="GO:0004640">
    <property type="term" value="F:phosphoribosylanthranilate isomerase activity"/>
    <property type="evidence" value="ECO:0007669"/>
    <property type="project" value="UniProtKB-UniRule"/>
</dbReference>
<keyword evidence="6 9" id="KW-0822">Tryptophan biosynthesis</keyword>
<dbReference type="PANTHER" id="PTHR42894:SF1">
    <property type="entry name" value="N-(5'-PHOSPHORIBOSYL)ANTHRANILATE ISOMERASE"/>
    <property type="match status" value="1"/>
</dbReference>
<evidence type="ECO:0000313" key="11">
    <source>
        <dbReference type="EMBL" id="TGG93049.1"/>
    </source>
</evidence>
<proteinExistence type="inferred from homology"/>
<comment type="catalytic activity">
    <reaction evidence="1 9">
        <text>N-(5-phospho-beta-D-ribosyl)anthranilate = 1-(2-carboxyphenylamino)-1-deoxy-D-ribulose 5-phosphate</text>
        <dbReference type="Rhea" id="RHEA:21540"/>
        <dbReference type="ChEBI" id="CHEBI:18277"/>
        <dbReference type="ChEBI" id="CHEBI:58613"/>
        <dbReference type="EC" id="5.3.1.24"/>
    </reaction>
</comment>
<evidence type="ECO:0000256" key="7">
    <source>
        <dbReference type="ARBA" id="ARBA00023141"/>
    </source>
</evidence>
<dbReference type="Proteomes" id="UP000317990">
    <property type="component" value="Unassembled WGS sequence"/>
</dbReference>
<comment type="caution">
    <text evidence="11">The sequence shown here is derived from an EMBL/GenBank/DDBJ whole genome shotgun (WGS) entry which is preliminary data.</text>
</comment>
<dbReference type="HAMAP" id="MF_00135">
    <property type="entry name" value="PRAI"/>
    <property type="match status" value="1"/>
</dbReference>
<comment type="similarity">
    <text evidence="9">Belongs to the TrpF family.</text>
</comment>
<evidence type="ECO:0000256" key="5">
    <source>
        <dbReference type="ARBA" id="ARBA00022605"/>
    </source>
</evidence>
<comment type="pathway">
    <text evidence="2 9">Amino-acid biosynthesis; L-tryptophan biosynthesis; L-tryptophan from chorismate: step 3/5.</text>
</comment>
<evidence type="ECO:0000313" key="12">
    <source>
        <dbReference type="Proteomes" id="UP000317990"/>
    </source>
</evidence>
<sequence>MTDREASARPALRLKICGLTQPEQARAIAALGVDAIGMIAVAGSPRRVEVDQAAALCWAVQSTAARAARVLVLADADDRAISAHLDAPANRRPTHLQLHGHETRQRCRALRQRFELPLWKALRIRSAEDLRRCDAFSGVVEALLLDAYDPAALGGTGHCIPMDWFEGFRPPRHWWLAGGMTPGRVRPAIRSLDAMGLRPSGIDACSGVECRAGVKDLARTALLRQAVTNS</sequence>
<keyword evidence="7 9" id="KW-0057">Aromatic amino acid biosynthesis</keyword>
<evidence type="ECO:0000259" key="10">
    <source>
        <dbReference type="Pfam" id="PF00697"/>
    </source>
</evidence>
<evidence type="ECO:0000256" key="8">
    <source>
        <dbReference type="ARBA" id="ARBA00023235"/>
    </source>
</evidence>
<name>A0A524RNX0_9CHRO</name>
<dbReference type="EC" id="5.3.1.24" evidence="3 9"/>
<evidence type="ECO:0000256" key="6">
    <source>
        <dbReference type="ARBA" id="ARBA00022822"/>
    </source>
</evidence>
<evidence type="ECO:0000256" key="1">
    <source>
        <dbReference type="ARBA" id="ARBA00001164"/>
    </source>
</evidence>
<dbReference type="CDD" id="cd00405">
    <property type="entry name" value="PRAI"/>
    <property type="match status" value="1"/>
</dbReference>
<dbReference type="PANTHER" id="PTHR42894">
    <property type="entry name" value="N-(5'-PHOSPHORIBOSYL)ANTHRANILATE ISOMERASE"/>
    <property type="match status" value="1"/>
</dbReference>
<organism evidence="11 12">
    <name type="scientific">Aphanocapsa feldmannii 277cV</name>
    <dbReference type="NCBI Taxonomy" id="2507553"/>
    <lineage>
        <taxon>Bacteria</taxon>
        <taxon>Bacillati</taxon>
        <taxon>Cyanobacteriota</taxon>
        <taxon>Cyanophyceae</taxon>
        <taxon>Oscillatoriophycideae</taxon>
        <taxon>Chroococcales</taxon>
        <taxon>Microcystaceae</taxon>
        <taxon>Aphanocapsa</taxon>
    </lineage>
</organism>
<gene>
    <name evidence="9" type="primary">trpF</name>
    <name evidence="11" type="ORF">ERJ67_04625</name>
</gene>
<protein>
    <recommendedName>
        <fullName evidence="4 9">N-(5'-phosphoribosyl)anthranilate isomerase</fullName>
        <shortName evidence="9">PRAI</shortName>
        <ecNumber evidence="3 9">5.3.1.24</ecNumber>
    </recommendedName>
</protein>
<dbReference type="InterPro" id="IPR044643">
    <property type="entry name" value="TrpF_fam"/>
</dbReference>
<dbReference type="InterPro" id="IPR001240">
    <property type="entry name" value="PRAI_dom"/>
</dbReference>
<dbReference type="GO" id="GO:0000162">
    <property type="term" value="P:L-tryptophan biosynthetic process"/>
    <property type="evidence" value="ECO:0007669"/>
    <property type="project" value="UniProtKB-UniRule"/>
</dbReference>
<dbReference type="UniPathway" id="UPA00035">
    <property type="reaction ID" value="UER00042"/>
</dbReference>
<evidence type="ECO:0000256" key="2">
    <source>
        <dbReference type="ARBA" id="ARBA00004664"/>
    </source>
</evidence>
<dbReference type="InterPro" id="IPR011060">
    <property type="entry name" value="RibuloseP-bd_barrel"/>
</dbReference>
<dbReference type="EMBL" id="SRMO01000054">
    <property type="protein sequence ID" value="TGG93049.1"/>
    <property type="molecule type" value="Genomic_DNA"/>
</dbReference>
<evidence type="ECO:0000256" key="3">
    <source>
        <dbReference type="ARBA" id="ARBA00012572"/>
    </source>
</evidence>
<keyword evidence="5 9" id="KW-0028">Amino-acid biosynthesis</keyword>
<dbReference type="Gene3D" id="3.20.20.70">
    <property type="entry name" value="Aldolase class I"/>
    <property type="match status" value="1"/>
</dbReference>
<accession>A0A524RNX0</accession>
<dbReference type="AlphaFoldDB" id="A0A524RNX0"/>
<feature type="domain" description="N-(5'phosphoribosyl) anthranilate isomerase (PRAI)" evidence="10">
    <location>
        <begin position="14"/>
        <end position="221"/>
    </location>
</feature>